<gene>
    <name evidence="5" type="ORF">LTR25_002238</name>
</gene>
<evidence type="ECO:0000256" key="3">
    <source>
        <dbReference type="ARBA" id="ARBA00023186"/>
    </source>
</evidence>
<dbReference type="Gene3D" id="1.25.10.10">
    <property type="entry name" value="Leucine-rich Repeat Variant"/>
    <property type="match status" value="1"/>
</dbReference>
<evidence type="ECO:0000313" key="5">
    <source>
        <dbReference type="EMBL" id="KAK5542353.1"/>
    </source>
</evidence>
<dbReference type="PANTHER" id="PTHR12425">
    <property type="entry name" value="SYNEMBRYN"/>
    <property type="match status" value="1"/>
</dbReference>
<evidence type="ECO:0000256" key="1">
    <source>
        <dbReference type="ARBA" id="ARBA00009049"/>
    </source>
</evidence>
<feature type="compositionally biased region" description="Polar residues" evidence="4">
    <location>
        <begin position="382"/>
        <end position="392"/>
    </location>
</feature>
<dbReference type="InterPro" id="IPR011989">
    <property type="entry name" value="ARM-like"/>
</dbReference>
<dbReference type="GO" id="GO:0007186">
    <property type="term" value="P:G protein-coupled receptor signaling pathway"/>
    <property type="evidence" value="ECO:0007669"/>
    <property type="project" value="TreeGrafter"/>
</dbReference>
<name>A0AAV9QGN5_9PEZI</name>
<dbReference type="GO" id="GO:0005085">
    <property type="term" value="F:guanyl-nucleotide exchange factor activity"/>
    <property type="evidence" value="ECO:0007669"/>
    <property type="project" value="UniProtKB-KW"/>
</dbReference>
<dbReference type="EMBL" id="JAXLQG010000003">
    <property type="protein sequence ID" value="KAK5542353.1"/>
    <property type="molecule type" value="Genomic_DNA"/>
</dbReference>
<evidence type="ECO:0000256" key="4">
    <source>
        <dbReference type="SAM" id="MobiDB-lite"/>
    </source>
</evidence>
<evidence type="ECO:0000256" key="2">
    <source>
        <dbReference type="ARBA" id="ARBA00022658"/>
    </source>
</evidence>
<keyword evidence="3" id="KW-0143">Chaperone</keyword>
<dbReference type="Pfam" id="PF10165">
    <property type="entry name" value="Ric8"/>
    <property type="match status" value="1"/>
</dbReference>
<accession>A0AAV9QGN5</accession>
<keyword evidence="2" id="KW-0344">Guanine-nucleotide releasing factor</keyword>
<keyword evidence="6" id="KW-1185">Reference proteome</keyword>
<dbReference type="PANTHER" id="PTHR12425:SF5">
    <property type="entry name" value="SYNEMBRYN"/>
    <property type="match status" value="1"/>
</dbReference>
<dbReference type="AlphaFoldDB" id="A0AAV9QGN5"/>
<proteinExistence type="inferred from homology"/>
<protein>
    <submittedName>
        <fullName evidence="5">Uncharacterized protein</fullName>
    </submittedName>
</protein>
<organism evidence="5 6">
    <name type="scientific">Vermiconidia calcicola</name>
    <dbReference type="NCBI Taxonomy" id="1690605"/>
    <lineage>
        <taxon>Eukaryota</taxon>
        <taxon>Fungi</taxon>
        <taxon>Dikarya</taxon>
        <taxon>Ascomycota</taxon>
        <taxon>Pezizomycotina</taxon>
        <taxon>Dothideomycetes</taxon>
        <taxon>Dothideomycetidae</taxon>
        <taxon>Mycosphaerellales</taxon>
        <taxon>Extremaceae</taxon>
        <taxon>Vermiconidia</taxon>
    </lineage>
</organism>
<feature type="region of interest" description="Disordered" evidence="4">
    <location>
        <begin position="433"/>
        <end position="455"/>
    </location>
</feature>
<dbReference type="InterPro" id="IPR019318">
    <property type="entry name" value="Gua_nucleotide_exch_fac_Ric8"/>
</dbReference>
<evidence type="ECO:0000313" key="6">
    <source>
        <dbReference type="Proteomes" id="UP001345827"/>
    </source>
</evidence>
<dbReference type="GO" id="GO:0001965">
    <property type="term" value="F:G-protein alpha-subunit binding"/>
    <property type="evidence" value="ECO:0007669"/>
    <property type="project" value="TreeGrafter"/>
</dbReference>
<comment type="caution">
    <text evidence="5">The sequence shown here is derived from an EMBL/GenBank/DDBJ whole genome shotgun (WGS) entry which is preliminary data.</text>
</comment>
<reference evidence="5 6" key="1">
    <citation type="submission" date="2023-06" db="EMBL/GenBank/DDBJ databases">
        <title>Black Yeasts Isolated from many extreme environments.</title>
        <authorList>
            <person name="Coleine C."/>
            <person name="Stajich J.E."/>
            <person name="Selbmann L."/>
        </authorList>
    </citation>
    <scope>NUCLEOTIDE SEQUENCE [LARGE SCALE GENOMIC DNA]</scope>
    <source>
        <strain evidence="5 6">CCFEE 5887</strain>
    </source>
</reference>
<dbReference type="GO" id="GO:0005737">
    <property type="term" value="C:cytoplasm"/>
    <property type="evidence" value="ECO:0007669"/>
    <property type="project" value="TreeGrafter"/>
</dbReference>
<comment type="similarity">
    <text evidence="1">Belongs to the synembryn family.</text>
</comment>
<feature type="region of interest" description="Disordered" evidence="4">
    <location>
        <begin position="373"/>
        <end position="412"/>
    </location>
</feature>
<sequence>MPSQPHQSAAGGLLRHLRDDLDAKKLSQKQLEDVLGKLKVQGRDVNNVSAVYDEAGVKILGVYAFGDYSSGIRQEASRCLANALLLLPETRRYSIRLGLDKLATDALGSANMDEEFLLARILFLLTYSPQIDLPTLLSKHKLAETIIGHLSRHADGFKTTRHTAPDSPALSETLKLLFNVTSGAPGHRSLFSSATGPLFKILNMTPIPSPPLQPPTSLVVNALANLEFEVESLEKGPNVVGGVNKLIDLLGSALRNYSPTELETGAITLITALRNITEKASPDLRERMKARLLPDDEERDQPLGKSSSLSSQLLRLTTSTGLMNLSEAVSGLMFELSDKDASQYVHNVGYGYAAGYLMVHKIPIPENAKRIETDHDGESSHHSPLNPITGQRLNAEPAPDVPKMTPEEKEREAERLFVLFERLNATGVVNAKNPVRQAMEEGRFEELSDSDADSD</sequence>
<dbReference type="Proteomes" id="UP001345827">
    <property type="component" value="Unassembled WGS sequence"/>
</dbReference>